<dbReference type="GO" id="GO:0016887">
    <property type="term" value="F:ATP hydrolysis activity"/>
    <property type="evidence" value="ECO:0007669"/>
    <property type="project" value="InterPro"/>
</dbReference>
<feature type="domain" description="ABC transporter" evidence="6">
    <location>
        <begin position="8"/>
        <end position="231"/>
    </location>
</feature>
<dbReference type="PATRIC" id="fig|1200793.3.peg.207"/>
<evidence type="ECO:0000256" key="2">
    <source>
        <dbReference type="ARBA" id="ARBA00022448"/>
    </source>
</evidence>
<dbReference type="PANTHER" id="PTHR42798:SF6">
    <property type="entry name" value="CELL DIVISION ATP-BINDING PROTEIN FTSE"/>
    <property type="match status" value="1"/>
</dbReference>
<dbReference type="SUPFAM" id="SSF52540">
    <property type="entry name" value="P-loop containing nucleoside triphosphate hydrolases"/>
    <property type="match status" value="1"/>
</dbReference>
<dbReference type="EMBL" id="ALIF01000001">
    <property type="protein sequence ID" value="EJO16307.1"/>
    <property type="molecule type" value="Genomic_DNA"/>
</dbReference>
<dbReference type="PROSITE" id="PS50893">
    <property type="entry name" value="ABC_TRANSPORTER_2"/>
    <property type="match status" value="1"/>
</dbReference>
<name>J7SI74_STRSL</name>
<dbReference type="InterPro" id="IPR003439">
    <property type="entry name" value="ABC_transporter-like_ATP-bd"/>
</dbReference>
<dbReference type="InterPro" id="IPR017911">
    <property type="entry name" value="MacB-like_ATP-bd"/>
</dbReference>
<protein>
    <recommendedName>
        <fullName evidence="6">ABC transporter domain-containing protein</fullName>
    </recommendedName>
</protein>
<comment type="similarity">
    <text evidence="1">Belongs to the ABC transporter superfamily.</text>
</comment>
<keyword evidence="8" id="KW-1185">Reference proteome</keyword>
<organism evidence="7 8">
    <name type="scientific">Streptococcus salivarius K12</name>
    <dbReference type="NCBI Taxonomy" id="1200793"/>
    <lineage>
        <taxon>Bacteria</taxon>
        <taxon>Bacillati</taxon>
        <taxon>Bacillota</taxon>
        <taxon>Bacilli</taxon>
        <taxon>Lactobacillales</taxon>
        <taxon>Streptococcaceae</taxon>
        <taxon>Streptococcus</taxon>
    </lineage>
</organism>
<dbReference type="GO" id="GO:0022857">
    <property type="term" value="F:transmembrane transporter activity"/>
    <property type="evidence" value="ECO:0007669"/>
    <property type="project" value="UniProtKB-ARBA"/>
</dbReference>
<dbReference type="PANTHER" id="PTHR42798">
    <property type="entry name" value="LIPOPROTEIN-RELEASING SYSTEM ATP-BINDING PROTEIN LOLD"/>
    <property type="match status" value="1"/>
</dbReference>
<dbReference type="AlphaFoldDB" id="J7SI74"/>
<dbReference type="Proteomes" id="UP000006983">
    <property type="component" value="Unassembled WGS sequence"/>
</dbReference>
<dbReference type="PROSITE" id="PS00211">
    <property type="entry name" value="ABC_TRANSPORTER_1"/>
    <property type="match status" value="1"/>
</dbReference>
<dbReference type="Pfam" id="PF00005">
    <property type="entry name" value="ABC_tran"/>
    <property type="match status" value="1"/>
</dbReference>
<evidence type="ECO:0000313" key="8">
    <source>
        <dbReference type="Proteomes" id="UP000006983"/>
    </source>
</evidence>
<dbReference type="InterPro" id="IPR003593">
    <property type="entry name" value="AAA+_ATPase"/>
</dbReference>
<keyword evidence="5" id="KW-0029">Amino-acid transport</keyword>
<evidence type="ECO:0000259" key="6">
    <source>
        <dbReference type="PROSITE" id="PS50893"/>
    </source>
</evidence>
<proteinExistence type="inferred from homology"/>
<reference evidence="7 8" key="1">
    <citation type="journal article" date="2012" name="J. Bacteriol.">
        <title>Genome Sequence of the Lantibiotic Bacteriocin Producer Streptococcus salivarius Strain K12.</title>
        <authorList>
            <person name="Barretto C."/>
            <person name="Alvarez-Martin P."/>
            <person name="Foata F."/>
            <person name="Renault P."/>
            <person name="Berger B."/>
        </authorList>
    </citation>
    <scope>NUCLEOTIDE SEQUENCE [LARGE SCALE GENOMIC DNA]</scope>
    <source>
        <strain evidence="7 8">K12</strain>
    </source>
</reference>
<keyword evidence="3" id="KW-0547">Nucleotide-binding</keyword>
<accession>J7SI74</accession>
<dbReference type="GO" id="GO:0098796">
    <property type="term" value="C:membrane protein complex"/>
    <property type="evidence" value="ECO:0007669"/>
    <property type="project" value="UniProtKB-ARBA"/>
</dbReference>
<sequence length="231" mass="25934">MEETMSILTIDHISKYYNLDGTNQERALNDVTIEIAPAKITAIYGPSGCGKTSLLSIISGLDSQYQGNLYFKNQNMRDFSERDLTYFRKAHIGFVFQNFNLIPHQSVLENVKMPLYVKNMTDKEMIEIAEKELSRLGIGEFIKKNVKQLSGGQKQRVAIARALVNNPEMIVADEPTGSLDSQSQENVLEIFKELAEAGKTVIIVTHNPEVADYADVVIKMKDGEVVETIEK</sequence>
<dbReference type="Gene3D" id="3.40.50.300">
    <property type="entry name" value="P-loop containing nucleotide triphosphate hydrolases"/>
    <property type="match status" value="1"/>
</dbReference>
<dbReference type="InterPro" id="IPR017871">
    <property type="entry name" value="ABC_transporter-like_CS"/>
</dbReference>
<evidence type="ECO:0000256" key="3">
    <source>
        <dbReference type="ARBA" id="ARBA00022741"/>
    </source>
</evidence>
<keyword evidence="4" id="KW-0067">ATP-binding</keyword>
<dbReference type="InterPro" id="IPR027417">
    <property type="entry name" value="P-loop_NTPase"/>
</dbReference>
<evidence type="ECO:0000256" key="4">
    <source>
        <dbReference type="ARBA" id="ARBA00022840"/>
    </source>
</evidence>
<dbReference type="GO" id="GO:0005524">
    <property type="term" value="F:ATP binding"/>
    <property type="evidence" value="ECO:0007669"/>
    <property type="project" value="UniProtKB-KW"/>
</dbReference>
<keyword evidence="2" id="KW-0813">Transport</keyword>
<evidence type="ECO:0000256" key="5">
    <source>
        <dbReference type="ARBA" id="ARBA00022970"/>
    </source>
</evidence>
<evidence type="ECO:0000256" key="1">
    <source>
        <dbReference type="ARBA" id="ARBA00005417"/>
    </source>
</evidence>
<evidence type="ECO:0000313" key="7">
    <source>
        <dbReference type="EMBL" id="EJO16307.1"/>
    </source>
</evidence>
<dbReference type="SMART" id="SM00382">
    <property type="entry name" value="AAA"/>
    <property type="match status" value="1"/>
</dbReference>
<gene>
    <name evidence="7" type="ORF">RSSL_00339</name>
</gene>
<dbReference type="CDD" id="cd03255">
    <property type="entry name" value="ABC_MJ0796_LolCDE_FtsE"/>
    <property type="match status" value="1"/>
</dbReference>
<dbReference type="FunFam" id="3.40.50.300:FF:000032">
    <property type="entry name" value="Export ABC transporter ATP-binding protein"/>
    <property type="match status" value="1"/>
</dbReference>
<comment type="caution">
    <text evidence="7">The sequence shown here is derived from an EMBL/GenBank/DDBJ whole genome shotgun (WGS) entry which is preliminary data.</text>
</comment>
<dbReference type="GO" id="GO:0006865">
    <property type="term" value="P:amino acid transport"/>
    <property type="evidence" value="ECO:0007669"/>
    <property type="project" value="UniProtKB-KW"/>
</dbReference>